<comment type="caution">
    <text evidence="4">The sequence shown here is derived from an EMBL/GenBank/DDBJ whole genome shotgun (WGS) entry which is preliminary data.</text>
</comment>
<feature type="domain" description="Transposase (putative) gypsy type" evidence="3">
    <location>
        <begin position="81"/>
        <end position="148"/>
    </location>
</feature>
<sequence>MAASSTTFSSVVAVLTVEDLLDTAATVDSTTRWPEAGATKSTFVVDQPLHSTRYHISKHYTLLNAKHRVACDVPPEGCNMICVYAAAFEAGMRLPFHDLHAAVLRHYGLAPSQLMPNAWRYLNAFVLLCEDAGVQPMLPVFLSFFVICAESRGRYHFKPYRYPLSPPDSGSRSRRTRRCRLFTGKMPHPMWKGRFFFIRGPSWMPWPCSLKWGTPSMASLKEPVLTNDTTEAIHKLVHLAGDKGIDIMKFLSVRNPPVGHLQIPAAATPHRVAVKQEANAAAVAAAAWTEQTRKRKSPEPIASLPPLSLQIGTGYDDRRWTAESPPAPAGVGLGHGEPGVTGDERSCFRKLLHYFAQEATAEFDGKVQEIQALKGELQMVRTEYAAEVVLLQEQLAGAKARHANDMAQLVDELQKANDKASRSAEELQKAKAEATRSAEELQKAQADHVAKVRQITAMHHRERIELQQESSRLLGEFYNKGVRDTKELVLTLYGDALDLSEFTNTNLLSDSTPPLRLAPQPPQDDQN</sequence>
<evidence type="ECO:0000313" key="4">
    <source>
        <dbReference type="EMBL" id="CAD6261349.1"/>
    </source>
</evidence>
<organism evidence="4 5">
    <name type="scientific">Miscanthus lutarioriparius</name>
    <dbReference type="NCBI Taxonomy" id="422564"/>
    <lineage>
        <taxon>Eukaryota</taxon>
        <taxon>Viridiplantae</taxon>
        <taxon>Streptophyta</taxon>
        <taxon>Embryophyta</taxon>
        <taxon>Tracheophyta</taxon>
        <taxon>Spermatophyta</taxon>
        <taxon>Magnoliopsida</taxon>
        <taxon>Liliopsida</taxon>
        <taxon>Poales</taxon>
        <taxon>Poaceae</taxon>
        <taxon>PACMAD clade</taxon>
        <taxon>Panicoideae</taxon>
        <taxon>Andropogonodae</taxon>
        <taxon>Andropogoneae</taxon>
        <taxon>Saccharinae</taxon>
        <taxon>Miscanthus</taxon>
    </lineage>
</organism>
<dbReference type="Pfam" id="PF04195">
    <property type="entry name" value="Transposase_28"/>
    <property type="match status" value="1"/>
</dbReference>
<protein>
    <recommendedName>
        <fullName evidence="3">Transposase (putative) gypsy type domain-containing protein</fullName>
    </recommendedName>
</protein>
<accession>A0A811QWK3</accession>
<feature type="coiled-coil region" evidence="1">
    <location>
        <begin position="356"/>
        <end position="447"/>
    </location>
</feature>
<dbReference type="PANTHER" id="PTHR31099:SF28">
    <property type="entry name" value="F5J5.12"/>
    <property type="match status" value="1"/>
</dbReference>
<proteinExistence type="predicted"/>
<keyword evidence="1" id="KW-0175">Coiled coil</keyword>
<dbReference type="InterPro" id="IPR007321">
    <property type="entry name" value="Transposase_28"/>
</dbReference>
<evidence type="ECO:0000256" key="1">
    <source>
        <dbReference type="SAM" id="Coils"/>
    </source>
</evidence>
<dbReference type="Proteomes" id="UP000604825">
    <property type="component" value="Unassembled WGS sequence"/>
</dbReference>
<dbReference type="EMBL" id="CAJGYO010000011">
    <property type="protein sequence ID" value="CAD6261349.1"/>
    <property type="molecule type" value="Genomic_DNA"/>
</dbReference>
<name>A0A811QWK3_9POAL</name>
<reference evidence="4" key="1">
    <citation type="submission" date="2020-10" db="EMBL/GenBank/DDBJ databases">
        <authorList>
            <person name="Han B."/>
            <person name="Lu T."/>
            <person name="Zhao Q."/>
            <person name="Huang X."/>
            <person name="Zhao Y."/>
        </authorList>
    </citation>
    <scope>NUCLEOTIDE SEQUENCE</scope>
</reference>
<feature type="region of interest" description="Disordered" evidence="2">
    <location>
        <begin position="508"/>
        <end position="527"/>
    </location>
</feature>
<dbReference type="PANTHER" id="PTHR31099">
    <property type="entry name" value="OS06G0165300 PROTEIN"/>
    <property type="match status" value="1"/>
</dbReference>
<evidence type="ECO:0000313" key="5">
    <source>
        <dbReference type="Proteomes" id="UP000604825"/>
    </source>
</evidence>
<dbReference type="OrthoDB" id="676436at2759"/>
<evidence type="ECO:0000256" key="2">
    <source>
        <dbReference type="SAM" id="MobiDB-lite"/>
    </source>
</evidence>
<evidence type="ECO:0000259" key="3">
    <source>
        <dbReference type="Pfam" id="PF04195"/>
    </source>
</evidence>
<gene>
    <name evidence="4" type="ORF">NCGR_LOCUS44770</name>
</gene>
<dbReference type="AlphaFoldDB" id="A0A811QWK3"/>
<keyword evidence="5" id="KW-1185">Reference proteome</keyword>